<evidence type="ECO:0000256" key="7">
    <source>
        <dbReference type="SAM" id="MobiDB-lite"/>
    </source>
</evidence>
<dbReference type="Proteomes" id="UP000001949">
    <property type="component" value="Unassembled WGS sequence"/>
</dbReference>
<dbReference type="Pfam" id="PF00076">
    <property type="entry name" value="RRM_1"/>
    <property type="match status" value="1"/>
</dbReference>
<dbReference type="HAMAP" id="MF_03006">
    <property type="entry name" value="eIF3g"/>
    <property type="match status" value="1"/>
</dbReference>
<dbReference type="GO" id="GO:0001732">
    <property type="term" value="P:formation of cytoplasmic translation initiation complex"/>
    <property type="evidence" value="ECO:0007669"/>
    <property type="project" value="UniProtKB-UniRule"/>
</dbReference>
<evidence type="ECO:0000256" key="4">
    <source>
        <dbReference type="ARBA" id="ARBA00022917"/>
    </source>
</evidence>
<dbReference type="PANTHER" id="PTHR10352">
    <property type="entry name" value="EUKARYOTIC TRANSLATION INITIATION FACTOR 3 SUBUNIT G"/>
    <property type="match status" value="1"/>
</dbReference>
<feature type="region of interest" description="Disordered" evidence="7">
    <location>
        <begin position="153"/>
        <end position="181"/>
    </location>
</feature>
<gene>
    <name evidence="9" type="ordered locus">TP01_0314</name>
</gene>
<keyword evidence="1 5" id="KW-0963">Cytoplasm</keyword>
<keyword evidence="3 6" id="KW-0694">RNA-binding</keyword>
<dbReference type="InterPro" id="IPR012677">
    <property type="entry name" value="Nucleotide-bd_a/b_plait_sf"/>
</dbReference>
<dbReference type="AlphaFoldDB" id="Q4N900"/>
<accession>Q4N900</accession>
<dbReference type="GO" id="GO:0016282">
    <property type="term" value="C:eukaryotic 43S preinitiation complex"/>
    <property type="evidence" value="ECO:0007669"/>
    <property type="project" value="UniProtKB-UniRule"/>
</dbReference>
<dbReference type="PIRSF" id="PIRSF037949">
    <property type="entry name" value="Transl_init_eIF-3_RNA-bind"/>
    <property type="match status" value="1"/>
</dbReference>
<evidence type="ECO:0000256" key="1">
    <source>
        <dbReference type="ARBA" id="ARBA00022490"/>
    </source>
</evidence>
<dbReference type="GeneID" id="3503604"/>
<organism evidence="9 10">
    <name type="scientific">Theileria parva</name>
    <name type="common">East coast fever infection agent</name>
    <dbReference type="NCBI Taxonomy" id="5875"/>
    <lineage>
        <taxon>Eukaryota</taxon>
        <taxon>Sar</taxon>
        <taxon>Alveolata</taxon>
        <taxon>Apicomplexa</taxon>
        <taxon>Aconoidasida</taxon>
        <taxon>Piroplasmida</taxon>
        <taxon>Theileriidae</taxon>
        <taxon>Theileria</taxon>
    </lineage>
</organism>
<evidence type="ECO:0000256" key="5">
    <source>
        <dbReference type="HAMAP-Rule" id="MF_03006"/>
    </source>
</evidence>
<sequence>MMKIPENDLSSETKWADIEADDDYDNENLNVQHLKEFEIATDSQGIKSLVSYSRNSRGHSVKITKRVKEIRVSKRIHKSVFERKNLVPFNLTDENDTGSSFVSNEEIIIELSRNERRLNQDDDSDLIYSPVDANFLKLSRDLKLKFKSLKEEDNVPEEVEEEAPAKYVPPSRKEGGERRSFDDNTIRITNLSEDIREKDLTELFGRVGRIHRAYLAKYKETQNPKGFAFVTYVNKEDAREAINKFNRWGYNNLLLNVEWARPSKDK</sequence>
<dbReference type="EMBL" id="AAGK01000001">
    <property type="protein sequence ID" value="EAN33558.1"/>
    <property type="molecule type" value="Genomic_DNA"/>
</dbReference>
<comment type="subcellular location">
    <subcellularLocation>
        <location evidence="5">Cytoplasm</location>
    </subcellularLocation>
</comment>
<evidence type="ECO:0000313" key="9">
    <source>
        <dbReference type="EMBL" id="EAN33558.1"/>
    </source>
</evidence>
<dbReference type="PROSITE" id="PS50102">
    <property type="entry name" value="RRM"/>
    <property type="match status" value="1"/>
</dbReference>
<dbReference type="eggNOG" id="KOG0122">
    <property type="taxonomic scope" value="Eukaryota"/>
</dbReference>
<feature type="compositionally biased region" description="Basic and acidic residues" evidence="7">
    <location>
        <begin position="171"/>
        <end position="181"/>
    </location>
</feature>
<dbReference type="GO" id="GO:0003743">
    <property type="term" value="F:translation initiation factor activity"/>
    <property type="evidence" value="ECO:0007669"/>
    <property type="project" value="UniProtKB-UniRule"/>
</dbReference>
<dbReference type="GO" id="GO:0003723">
    <property type="term" value="F:RNA binding"/>
    <property type="evidence" value="ECO:0007669"/>
    <property type="project" value="UniProtKB-UniRule"/>
</dbReference>
<evidence type="ECO:0000256" key="2">
    <source>
        <dbReference type="ARBA" id="ARBA00022540"/>
    </source>
</evidence>
<dbReference type="FunCoup" id="Q4N900">
    <property type="interactions" value="130"/>
</dbReference>
<dbReference type="SMART" id="SM00360">
    <property type="entry name" value="RRM"/>
    <property type="match status" value="1"/>
</dbReference>
<dbReference type="InterPro" id="IPR034240">
    <property type="entry name" value="eIF3G_RRM"/>
</dbReference>
<dbReference type="Gene3D" id="3.30.70.330">
    <property type="match status" value="1"/>
</dbReference>
<dbReference type="InterPro" id="IPR000504">
    <property type="entry name" value="RRM_dom"/>
</dbReference>
<dbReference type="GO" id="GO:0033290">
    <property type="term" value="C:eukaryotic 48S preinitiation complex"/>
    <property type="evidence" value="ECO:0007669"/>
    <property type="project" value="UniProtKB-UniRule"/>
</dbReference>
<dbReference type="InterPro" id="IPR035979">
    <property type="entry name" value="RBD_domain_sf"/>
</dbReference>
<dbReference type="CDD" id="cd12408">
    <property type="entry name" value="RRM_eIF3G_like"/>
    <property type="match status" value="1"/>
</dbReference>
<evidence type="ECO:0000256" key="3">
    <source>
        <dbReference type="ARBA" id="ARBA00022884"/>
    </source>
</evidence>
<dbReference type="Pfam" id="PF12353">
    <property type="entry name" value="eIF3g"/>
    <property type="match status" value="1"/>
</dbReference>
<comment type="subunit">
    <text evidence="5">Component of the eukaryotic translation initiation factor 3 (eIF-3) complex.</text>
</comment>
<comment type="function">
    <text evidence="5">RNA-binding component of the eukaryotic translation initiation factor 3 (eIF-3) complex, which is involved in protein synthesis of a specialized repertoire of mRNAs and, together with other initiation factors, stimulates binding of mRNA and methionyl-tRNAi to the 40S ribosome. The eIF-3 complex specifically targets and initiates translation of a subset of mRNAs involved in cell proliferation. This subunit can bind 18S rRNA.</text>
</comment>
<protein>
    <recommendedName>
        <fullName evidence="5">Eukaryotic translation initiation factor 3 subunit G</fullName>
        <shortName evidence="5">eIF3g</shortName>
    </recommendedName>
    <alternativeName>
        <fullName evidence="5">Eukaryotic translation initiation factor 3 RNA-binding subunit</fullName>
        <shortName evidence="5">eIF-3 RNA-binding subunit</shortName>
    </alternativeName>
    <alternativeName>
        <fullName evidence="5">Eukaryotic translation initiation factor 3 subunit 4</fullName>
    </alternativeName>
</protein>
<evidence type="ECO:0000313" key="10">
    <source>
        <dbReference type="Proteomes" id="UP000001949"/>
    </source>
</evidence>
<dbReference type="SUPFAM" id="SSF54928">
    <property type="entry name" value="RNA-binding domain, RBD"/>
    <property type="match status" value="1"/>
</dbReference>
<dbReference type="GO" id="GO:0005852">
    <property type="term" value="C:eukaryotic translation initiation factor 3 complex"/>
    <property type="evidence" value="ECO:0007669"/>
    <property type="project" value="UniProtKB-UniRule"/>
</dbReference>
<dbReference type="STRING" id="5875.Q4N900"/>
<name>Q4N900_THEPA</name>
<evidence type="ECO:0000259" key="8">
    <source>
        <dbReference type="PROSITE" id="PS50102"/>
    </source>
</evidence>
<dbReference type="InterPro" id="IPR017334">
    <property type="entry name" value="eIF3_g"/>
</dbReference>
<comment type="similarity">
    <text evidence="5">Belongs to the eIF-3 subunit G family.</text>
</comment>
<dbReference type="InParanoid" id="Q4N900"/>
<proteinExistence type="inferred from homology"/>
<keyword evidence="2 5" id="KW-0396">Initiation factor</keyword>
<feature type="domain" description="RRM" evidence="8">
    <location>
        <begin position="184"/>
        <end position="262"/>
    </location>
</feature>
<dbReference type="KEGG" id="tpv:TP01_0314"/>
<evidence type="ECO:0000256" key="6">
    <source>
        <dbReference type="PROSITE-ProRule" id="PRU00176"/>
    </source>
</evidence>
<keyword evidence="4 5" id="KW-0648">Protein biosynthesis</keyword>
<reference evidence="9 10" key="1">
    <citation type="journal article" date="2005" name="Science">
        <title>Genome sequence of Theileria parva, a bovine pathogen that transforms lymphocytes.</title>
        <authorList>
            <person name="Gardner M.J."/>
            <person name="Bishop R."/>
            <person name="Shah T."/>
            <person name="de Villiers E.P."/>
            <person name="Carlton J.M."/>
            <person name="Hall N."/>
            <person name="Ren Q."/>
            <person name="Paulsen I.T."/>
            <person name="Pain A."/>
            <person name="Berriman M."/>
            <person name="Wilson R.J.M."/>
            <person name="Sato S."/>
            <person name="Ralph S.A."/>
            <person name="Mann D.J."/>
            <person name="Xiong Z."/>
            <person name="Shallom S.J."/>
            <person name="Weidman J."/>
            <person name="Jiang L."/>
            <person name="Lynn J."/>
            <person name="Weaver B."/>
            <person name="Shoaibi A."/>
            <person name="Domingo A.R."/>
            <person name="Wasawo D."/>
            <person name="Crabtree J."/>
            <person name="Wortman J.R."/>
            <person name="Haas B."/>
            <person name="Angiuoli S.V."/>
            <person name="Creasy T.H."/>
            <person name="Lu C."/>
            <person name="Suh B."/>
            <person name="Silva J.C."/>
            <person name="Utterback T.R."/>
            <person name="Feldblyum T.V."/>
            <person name="Pertea M."/>
            <person name="Allen J."/>
            <person name="Nierman W.C."/>
            <person name="Taracha E.L.N."/>
            <person name="Salzberg S.L."/>
            <person name="White O.R."/>
            <person name="Fitzhugh H.A."/>
            <person name="Morzaria S."/>
            <person name="Venter J.C."/>
            <person name="Fraser C.M."/>
            <person name="Nene V."/>
        </authorList>
    </citation>
    <scope>NUCLEOTIDE SEQUENCE [LARGE SCALE GENOMIC DNA]</scope>
    <source>
        <strain evidence="9 10">Muguga</strain>
    </source>
</reference>
<comment type="caution">
    <text evidence="9">The sequence shown here is derived from an EMBL/GenBank/DDBJ whole genome shotgun (WGS) entry which is preliminary data.</text>
</comment>
<dbReference type="VEuPathDB" id="PiroplasmaDB:TpMuguga_01g00314"/>
<dbReference type="OMA" id="MYSVVHF"/>
<dbReference type="InterPro" id="IPR024675">
    <property type="entry name" value="eIF3g_N"/>
</dbReference>
<keyword evidence="10" id="KW-1185">Reference proteome</keyword>